<dbReference type="GO" id="GO:0009002">
    <property type="term" value="F:serine-type D-Ala-D-Ala carboxypeptidase activity"/>
    <property type="evidence" value="ECO:0007669"/>
    <property type="project" value="UniProtKB-EC"/>
</dbReference>
<keyword evidence="4" id="KW-1185">Reference proteome</keyword>
<keyword evidence="3" id="KW-0121">Carboxypeptidase</keyword>
<dbReference type="OrthoDB" id="9802627at2"/>
<dbReference type="Gene3D" id="3.50.80.20">
    <property type="entry name" value="D-Ala-D-Ala carboxypeptidase C, peptidase S13"/>
    <property type="match status" value="1"/>
</dbReference>
<protein>
    <submittedName>
        <fullName evidence="3">D-alanyl-D-alanine carboxypeptidase/D-alanyl-D-alanine-endopeptidase</fullName>
        <ecNumber evidence="3">3.4.16.4</ecNumber>
    </submittedName>
</protein>
<dbReference type="GO" id="GO:0000270">
    <property type="term" value="P:peptidoglycan metabolic process"/>
    <property type="evidence" value="ECO:0007669"/>
    <property type="project" value="TreeGrafter"/>
</dbReference>
<name>A0A3A6UI31_9GAMM</name>
<dbReference type="EC" id="3.4.16.4" evidence="3"/>
<sequence>MVSVMNFSLLKFGFIFFIFSFQTLSLAQDLNKIVEPLIPVESQVGVSVWNLLDNTPVININSKQLMLPASTQKLFIAVTAVKHFGTDYQFDTTLETNSEIKNGKIKGDVTLRFSGDPSFTSEELEDLFYQLLDRGINSIEGNIKLEAPMTRVKHAPGWAWDDLSICYAAPVSGFIINENCVLAKLSHDKSNKGVITFPEYSPLEIISDIYYDPKKLQPDCRMEIESVSVNKYRITGCFYSKKTKRLEFAIEDPQLFVKDYVHKILQTSGIRLEGKVIQGNTHLLKTTPHLPTILALHKSPKLQNLLDKMILESDNLIADSLTKKLGQDVFNARGDFNNGTTAIKKVFNQLGGDLFSAKLADGSGLSRYNLVNAEQIMQSLKLIYQNPETQSLLGSFPIAGKSGTLEFKYPFNHDPYRSVVKAKTGSMQGVQGLAGYILLPHKPPLAFVIIENGLSPLVKTNSKSSFSAQFLKAVIQHIKEQTEKTNIKKSL</sequence>
<evidence type="ECO:0000256" key="2">
    <source>
        <dbReference type="ARBA" id="ARBA00022801"/>
    </source>
</evidence>
<dbReference type="PANTHER" id="PTHR30023:SF0">
    <property type="entry name" value="PENICILLIN-SENSITIVE CARBOXYPEPTIDASE A"/>
    <property type="match status" value="1"/>
</dbReference>
<comment type="caution">
    <text evidence="3">The sequence shown here is derived from an EMBL/GenBank/DDBJ whole genome shotgun (WGS) entry which is preliminary data.</text>
</comment>
<dbReference type="Gene3D" id="3.40.710.10">
    <property type="entry name" value="DD-peptidase/beta-lactamase superfamily"/>
    <property type="match status" value="1"/>
</dbReference>
<dbReference type="EMBL" id="QYYH01000017">
    <property type="protein sequence ID" value="RJY18711.1"/>
    <property type="molecule type" value="Genomic_DNA"/>
</dbReference>
<reference evidence="3 4" key="1">
    <citation type="submission" date="2018-09" db="EMBL/GenBank/DDBJ databases">
        <title>Phylogeny of the Shewanellaceae, and recommendation for two new genera, Pseudoshewanella and Parashewanella.</title>
        <authorList>
            <person name="Wang G."/>
        </authorList>
    </citation>
    <scope>NUCLEOTIDE SEQUENCE [LARGE SCALE GENOMIC DNA]</scope>
    <source>
        <strain evidence="3 4">KCTC 22492</strain>
    </source>
</reference>
<dbReference type="SUPFAM" id="SSF56601">
    <property type="entry name" value="beta-lactamase/transpeptidase-like"/>
    <property type="match status" value="1"/>
</dbReference>
<proteinExistence type="inferred from homology"/>
<dbReference type="Pfam" id="PF02113">
    <property type="entry name" value="Peptidase_S13"/>
    <property type="match status" value="1"/>
</dbReference>
<comment type="similarity">
    <text evidence="1">Belongs to the peptidase S13 family.</text>
</comment>
<dbReference type="GO" id="GO:0006508">
    <property type="term" value="P:proteolysis"/>
    <property type="evidence" value="ECO:0007669"/>
    <property type="project" value="InterPro"/>
</dbReference>
<evidence type="ECO:0000256" key="1">
    <source>
        <dbReference type="ARBA" id="ARBA00006096"/>
    </source>
</evidence>
<evidence type="ECO:0000313" key="4">
    <source>
        <dbReference type="Proteomes" id="UP000273022"/>
    </source>
</evidence>
<organism evidence="3 4">
    <name type="scientific">Parashewanella spongiae</name>
    <dbReference type="NCBI Taxonomy" id="342950"/>
    <lineage>
        <taxon>Bacteria</taxon>
        <taxon>Pseudomonadati</taxon>
        <taxon>Pseudomonadota</taxon>
        <taxon>Gammaproteobacteria</taxon>
        <taxon>Alteromonadales</taxon>
        <taxon>Shewanellaceae</taxon>
        <taxon>Parashewanella</taxon>
    </lineage>
</organism>
<dbReference type="InterPro" id="IPR000667">
    <property type="entry name" value="Peptidase_S13"/>
</dbReference>
<dbReference type="NCBIfam" id="TIGR00666">
    <property type="entry name" value="PBP4"/>
    <property type="match status" value="1"/>
</dbReference>
<dbReference type="AlphaFoldDB" id="A0A3A6UI31"/>
<dbReference type="InterPro" id="IPR012338">
    <property type="entry name" value="Beta-lactam/transpept-like"/>
</dbReference>
<dbReference type="PRINTS" id="PR00922">
    <property type="entry name" value="DADACBPTASE3"/>
</dbReference>
<gene>
    <name evidence="3" type="primary">dacB</name>
    <name evidence="3" type="ORF">D5R81_04245</name>
</gene>
<accession>A0A3A6UI31</accession>
<keyword evidence="3" id="KW-0645">Protease</keyword>
<keyword evidence="2 3" id="KW-0378">Hydrolase</keyword>
<dbReference type="Proteomes" id="UP000273022">
    <property type="component" value="Unassembled WGS sequence"/>
</dbReference>
<evidence type="ECO:0000313" key="3">
    <source>
        <dbReference type="EMBL" id="RJY18711.1"/>
    </source>
</evidence>
<dbReference type="PANTHER" id="PTHR30023">
    <property type="entry name" value="D-ALANYL-D-ALANINE CARBOXYPEPTIDASE"/>
    <property type="match status" value="1"/>
</dbReference>